<gene>
    <name evidence="2" type="ORF">Pan54_42110</name>
</gene>
<feature type="compositionally biased region" description="Basic and acidic residues" evidence="1">
    <location>
        <begin position="1"/>
        <end position="18"/>
    </location>
</feature>
<comment type="caution">
    <text evidence="2">The sequence shown here is derived from an EMBL/GenBank/DDBJ whole genome shotgun (WGS) entry which is preliminary data.</text>
</comment>
<feature type="compositionally biased region" description="Basic and acidic residues" evidence="1">
    <location>
        <begin position="59"/>
        <end position="71"/>
    </location>
</feature>
<keyword evidence="3" id="KW-1185">Reference proteome</keyword>
<feature type="compositionally biased region" description="Pro residues" evidence="1">
    <location>
        <begin position="87"/>
        <end position="113"/>
    </location>
</feature>
<protein>
    <submittedName>
        <fullName evidence="2">Uncharacterized protein</fullName>
    </submittedName>
</protein>
<reference evidence="2 3" key="1">
    <citation type="submission" date="2019-02" db="EMBL/GenBank/DDBJ databases">
        <title>Deep-cultivation of Planctomycetes and their phenomic and genomic characterization uncovers novel biology.</title>
        <authorList>
            <person name="Wiegand S."/>
            <person name="Jogler M."/>
            <person name="Boedeker C."/>
            <person name="Pinto D."/>
            <person name="Vollmers J."/>
            <person name="Rivas-Marin E."/>
            <person name="Kohn T."/>
            <person name="Peeters S.H."/>
            <person name="Heuer A."/>
            <person name="Rast P."/>
            <person name="Oberbeckmann S."/>
            <person name="Bunk B."/>
            <person name="Jeske O."/>
            <person name="Meyerdierks A."/>
            <person name="Storesund J.E."/>
            <person name="Kallscheuer N."/>
            <person name="Luecker S."/>
            <person name="Lage O.M."/>
            <person name="Pohl T."/>
            <person name="Merkel B.J."/>
            <person name="Hornburger P."/>
            <person name="Mueller R.-W."/>
            <person name="Bruemmer F."/>
            <person name="Labrenz M."/>
            <person name="Spormann A.M."/>
            <person name="Op Den Camp H."/>
            <person name="Overmann J."/>
            <person name="Amann R."/>
            <person name="Jetten M.S.M."/>
            <person name="Mascher T."/>
            <person name="Medema M.H."/>
            <person name="Devos D.P."/>
            <person name="Kaster A.-K."/>
            <person name="Ovreas L."/>
            <person name="Rohde M."/>
            <person name="Galperin M.Y."/>
            <person name="Jogler C."/>
        </authorList>
    </citation>
    <scope>NUCLEOTIDE SEQUENCE [LARGE SCALE GENOMIC DNA]</scope>
    <source>
        <strain evidence="2 3">Pan54</strain>
    </source>
</reference>
<evidence type="ECO:0000313" key="3">
    <source>
        <dbReference type="Proteomes" id="UP000316095"/>
    </source>
</evidence>
<sequence>MSERREDRAERRDRRRGDEEVDETEEATEDSLPNETVKSYPLPSTDVAELPPRTLPHSSSDRPPMKLEIESGRWYGAPKSLPSQPVERPPQAPPRNVNPPVMAPPLLPLPALPLPADDKPAPAPPVVFQEAFQFDQQGPSVKVDPETTAPVIPSQPAGTSRSATRKTAEVRPLFPAESNLVDEYIKSPSRKKEIPARSISSTLQSDQNFEQEYNLKEPINEFHGEIKSMREISPFVSYEPDRQLRKEDPGRHLCPLPEGFVATGNSTQSKCPEMSDLPNHDRSTSRNFAHLQYHWCATNTHYYPLYFEDPRAERYGQLHHPLIQPVVSVARFNAQLLGLPYQMAINPVAKCVYPLGYYRPGDVCAPQLYHQIPLSLGAAFVTAEVYTGLFFLFP</sequence>
<organism evidence="2 3">
    <name type="scientific">Rubinisphaera italica</name>
    <dbReference type="NCBI Taxonomy" id="2527969"/>
    <lineage>
        <taxon>Bacteria</taxon>
        <taxon>Pseudomonadati</taxon>
        <taxon>Planctomycetota</taxon>
        <taxon>Planctomycetia</taxon>
        <taxon>Planctomycetales</taxon>
        <taxon>Planctomycetaceae</taxon>
        <taxon>Rubinisphaera</taxon>
    </lineage>
</organism>
<name>A0A5C5XL75_9PLAN</name>
<feature type="region of interest" description="Disordered" evidence="1">
    <location>
        <begin position="1"/>
        <end position="124"/>
    </location>
</feature>
<feature type="compositionally biased region" description="Acidic residues" evidence="1">
    <location>
        <begin position="19"/>
        <end position="29"/>
    </location>
</feature>
<feature type="region of interest" description="Disordered" evidence="1">
    <location>
        <begin position="138"/>
        <end position="168"/>
    </location>
</feature>
<proteinExistence type="predicted"/>
<dbReference type="EMBL" id="SJPG01000001">
    <property type="protein sequence ID" value="TWT63458.1"/>
    <property type="molecule type" value="Genomic_DNA"/>
</dbReference>
<dbReference type="AlphaFoldDB" id="A0A5C5XL75"/>
<evidence type="ECO:0000313" key="2">
    <source>
        <dbReference type="EMBL" id="TWT63458.1"/>
    </source>
</evidence>
<accession>A0A5C5XL75</accession>
<dbReference type="Proteomes" id="UP000316095">
    <property type="component" value="Unassembled WGS sequence"/>
</dbReference>
<evidence type="ECO:0000256" key="1">
    <source>
        <dbReference type="SAM" id="MobiDB-lite"/>
    </source>
</evidence>